<proteinExistence type="predicted"/>
<evidence type="ECO:0000256" key="5">
    <source>
        <dbReference type="ARBA" id="ARBA00023136"/>
    </source>
</evidence>
<keyword evidence="9" id="KW-1185">Reference proteome</keyword>
<feature type="transmembrane region" description="Helical" evidence="7">
    <location>
        <begin position="178"/>
        <end position="203"/>
    </location>
</feature>
<evidence type="ECO:0000256" key="7">
    <source>
        <dbReference type="SAM" id="Phobius"/>
    </source>
</evidence>
<protein>
    <submittedName>
        <fullName evidence="8">Na+/melibiose symporter</fullName>
    </submittedName>
</protein>
<feature type="transmembrane region" description="Helical" evidence="7">
    <location>
        <begin position="402"/>
        <end position="421"/>
    </location>
</feature>
<dbReference type="InterPro" id="IPR036259">
    <property type="entry name" value="MFS_trans_sf"/>
</dbReference>
<reference evidence="9" key="1">
    <citation type="submission" date="2016-10" db="EMBL/GenBank/DDBJ databases">
        <authorList>
            <person name="Varghese N."/>
            <person name="Submissions S."/>
        </authorList>
    </citation>
    <scope>NUCLEOTIDE SEQUENCE [LARGE SCALE GENOMIC DNA]</scope>
    <source>
        <strain evidence="9">DSM 22002</strain>
    </source>
</reference>
<dbReference type="SUPFAM" id="SSF103473">
    <property type="entry name" value="MFS general substrate transporter"/>
    <property type="match status" value="1"/>
</dbReference>
<dbReference type="PANTHER" id="PTHR23513:SF6">
    <property type="entry name" value="MAJOR FACILITATOR SUPERFAMILY ASSOCIATED DOMAIN-CONTAINING PROTEIN"/>
    <property type="match status" value="1"/>
</dbReference>
<dbReference type="Gene3D" id="1.20.1250.20">
    <property type="entry name" value="MFS general substrate transporter like domains"/>
    <property type="match status" value="1"/>
</dbReference>
<dbReference type="AlphaFoldDB" id="A0A1G8CJT4"/>
<feature type="transmembrane region" description="Helical" evidence="7">
    <location>
        <begin position="305"/>
        <end position="326"/>
    </location>
</feature>
<dbReference type="GO" id="GO:0005886">
    <property type="term" value="C:plasma membrane"/>
    <property type="evidence" value="ECO:0007669"/>
    <property type="project" value="UniProtKB-SubCell"/>
</dbReference>
<name>A0A1G8CJT4_9MICO</name>
<evidence type="ECO:0000256" key="6">
    <source>
        <dbReference type="SAM" id="MobiDB-lite"/>
    </source>
</evidence>
<feature type="transmembrane region" description="Helical" evidence="7">
    <location>
        <begin position="37"/>
        <end position="57"/>
    </location>
</feature>
<keyword evidence="4 7" id="KW-1133">Transmembrane helix</keyword>
<dbReference type="CDD" id="cd06173">
    <property type="entry name" value="MFS_MefA_like"/>
    <property type="match status" value="1"/>
</dbReference>
<evidence type="ECO:0000256" key="1">
    <source>
        <dbReference type="ARBA" id="ARBA00004651"/>
    </source>
</evidence>
<dbReference type="OrthoDB" id="3460055at2"/>
<dbReference type="EMBL" id="LT629695">
    <property type="protein sequence ID" value="SDH45463.1"/>
    <property type="molecule type" value="Genomic_DNA"/>
</dbReference>
<evidence type="ECO:0000313" key="9">
    <source>
        <dbReference type="Proteomes" id="UP000198822"/>
    </source>
</evidence>
<keyword evidence="2" id="KW-1003">Cell membrane</keyword>
<feature type="transmembrane region" description="Helical" evidence="7">
    <location>
        <begin position="241"/>
        <end position="260"/>
    </location>
</feature>
<feature type="transmembrane region" description="Helical" evidence="7">
    <location>
        <begin position="280"/>
        <end position="298"/>
    </location>
</feature>
<feature type="transmembrane region" description="Helical" evidence="7">
    <location>
        <begin position="332"/>
        <end position="354"/>
    </location>
</feature>
<dbReference type="Pfam" id="PF07690">
    <property type="entry name" value="MFS_1"/>
    <property type="match status" value="1"/>
</dbReference>
<dbReference type="STRING" id="399736.SAMN04489720_1309"/>
<dbReference type="RefSeq" id="WP_157674699.1">
    <property type="nucleotide sequence ID" value="NZ_LT629695.1"/>
</dbReference>
<gene>
    <name evidence="8" type="ORF">SAMN04489720_1309</name>
</gene>
<feature type="transmembrane region" description="Helical" evidence="7">
    <location>
        <begin position="375"/>
        <end position="396"/>
    </location>
</feature>
<dbReference type="PANTHER" id="PTHR23513">
    <property type="entry name" value="INTEGRAL MEMBRANE EFFLUX PROTEIN-RELATED"/>
    <property type="match status" value="1"/>
</dbReference>
<sequence length="433" mass="44652">MSDATPDPAPPTPPASVTTTAAPASPFRRPAFRRLTVGWVATNLGDSALYIMLAVWVRQLTGSDAAGALVFLALGAPTLLAPFVGHVVDRVSRRRLLIGANLGGAALVASLLLVQGPEQVWLVFVVTFGYGLVATVTGAAQSGLLRDLLPDEELASANGAFSSIDNAMRIVSPPLGTVLYVAVGPGAVALLTTACFLATAFVLARTRIDESPAVLEDAHEPWIRQVTAGFRQLLSEPTLRLLTIVMTLAFAANGLLNATVFPFVEVGTGAGPEALGPLQAVQGAGAVVGGLTAAAVLRRIGERHLVAWGLALLGGGLVVGLAFLVLQPDAAWMRWGGMSLAQLLIGFSVPWAIVGVVTYRQRVTPPRLQGRTSAALNAAINVPQLGFLALGAALLAVMDFRILIAICAVAMVAAGIVCAAVRPRAELPASAPA</sequence>
<comment type="subcellular location">
    <subcellularLocation>
        <location evidence="1">Cell membrane</location>
        <topology evidence="1">Multi-pass membrane protein</topology>
    </subcellularLocation>
</comment>
<dbReference type="InterPro" id="IPR011701">
    <property type="entry name" value="MFS"/>
</dbReference>
<dbReference type="Proteomes" id="UP000198822">
    <property type="component" value="Chromosome I"/>
</dbReference>
<keyword evidence="3 7" id="KW-0812">Transmembrane</keyword>
<evidence type="ECO:0000313" key="8">
    <source>
        <dbReference type="EMBL" id="SDH45463.1"/>
    </source>
</evidence>
<evidence type="ECO:0000256" key="3">
    <source>
        <dbReference type="ARBA" id="ARBA00022692"/>
    </source>
</evidence>
<dbReference type="GO" id="GO:0022857">
    <property type="term" value="F:transmembrane transporter activity"/>
    <property type="evidence" value="ECO:0007669"/>
    <property type="project" value="InterPro"/>
</dbReference>
<organism evidence="8 9">
    <name type="scientific">Agrococcus jejuensis</name>
    <dbReference type="NCBI Taxonomy" id="399736"/>
    <lineage>
        <taxon>Bacteria</taxon>
        <taxon>Bacillati</taxon>
        <taxon>Actinomycetota</taxon>
        <taxon>Actinomycetes</taxon>
        <taxon>Micrococcales</taxon>
        <taxon>Microbacteriaceae</taxon>
        <taxon>Agrococcus</taxon>
    </lineage>
</organism>
<feature type="transmembrane region" description="Helical" evidence="7">
    <location>
        <begin position="96"/>
        <end position="114"/>
    </location>
</feature>
<feature type="transmembrane region" description="Helical" evidence="7">
    <location>
        <begin position="121"/>
        <end position="140"/>
    </location>
</feature>
<keyword evidence="5 7" id="KW-0472">Membrane</keyword>
<evidence type="ECO:0000256" key="2">
    <source>
        <dbReference type="ARBA" id="ARBA00022475"/>
    </source>
</evidence>
<feature type="region of interest" description="Disordered" evidence="6">
    <location>
        <begin position="1"/>
        <end position="22"/>
    </location>
</feature>
<feature type="transmembrane region" description="Helical" evidence="7">
    <location>
        <begin position="64"/>
        <end position="84"/>
    </location>
</feature>
<evidence type="ECO:0000256" key="4">
    <source>
        <dbReference type="ARBA" id="ARBA00022989"/>
    </source>
</evidence>
<accession>A0A1G8CJT4</accession>